<keyword evidence="1" id="KW-0472">Membrane</keyword>
<proteinExistence type="predicted"/>
<organism evidence="2">
    <name type="scientific">Rhizophora mucronata</name>
    <name type="common">Asiatic mangrove</name>
    <dbReference type="NCBI Taxonomy" id="61149"/>
    <lineage>
        <taxon>Eukaryota</taxon>
        <taxon>Viridiplantae</taxon>
        <taxon>Streptophyta</taxon>
        <taxon>Embryophyta</taxon>
        <taxon>Tracheophyta</taxon>
        <taxon>Spermatophyta</taxon>
        <taxon>Magnoliopsida</taxon>
        <taxon>eudicotyledons</taxon>
        <taxon>Gunneridae</taxon>
        <taxon>Pentapetalae</taxon>
        <taxon>rosids</taxon>
        <taxon>fabids</taxon>
        <taxon>Malpighiales</taxon>
        <taxon>Rhizophoraceae</taxon>
        <taxon>Rhizophora</taxon>
    </lineage>
</organism>
<sequence>MWHQLLDQFANLLFLIGPSLLLFYPLVHNKKLRY</sequence>
<evidence type="ECO:0000256" key="1">
    <source>
        <dbReference type="SAM" id="Phobius"/>
    </source>
</evidence>
<reference evidence="2" key="1">
    <citation type="submission" date="2018-02" db="EMBL/GenBank/DDBJ databases">
        <title>Rhizophora mucronata_Transcriptome.</title>
        <authorList>
            <person name="Meera S.P."/>
            <person name="Sreeshan A."/>
            <person name="Augustine A."/>
        </authorList>
    </citation>
    <scope>NUCLEOTIDE SEQUENCE</scope>
    <source>
        <tissue evidence="2">Leaf</tissue>
    </source>
</reference>
<name>A0A2P2IIF7_RHIMU</name>
<keyword evidence="1" id="KW-0812">Transmembrane</keyword>
<dbReference type="AlphaFoldDB" id="A0A2P2IIF7"/>
<feature type="transmembrane region" description="Helical" evidence="1">
    <location>
        <begin position="6"/>
        <end position="27"/>
    </location>
</feature>
<keyword evidence="1" id="KW-1133">Transmembrane helix</keyword>
<accession>A0A2P2IIF7</accession>
<protein>
    <submittedName>
        <fullName evidence="2">Cellulose synthase</fullName>
    </submittedName>
</protein>
<evidence type="ECO:0000313" key="2">
    <source>
        <dbReference type="EMBL" id="MBW80947.1"/>
    </source>
</evidence>
<dbReference type="EMBL" id="GGEC01000464">
    <property type="protein sequence ID" value="MBW80947.1"/>
    <property type="molecule type" value="Transcribed_RNA"/>
</dbReference>